<keyword evidence="1" id="KW-0812">Transmembrane</keyword>
<feature type="transmembrane region" description="Helical" evidence="1">
    <location>
        <begin position="92"/>
        <end position="110"/>
    </location>
</feature>
<reference evidence="2" key="2">
    <citation type="journal article" date="2015" name="Sci. Rep.">
        <title>Genetic analysis of capsular polysaccharide synthesis gene clusters in 79 capsular types of Klebsiella spp.</title>
        <authorList>
            <person name="Pan Y.J."/>
            <person name="Lin T.L."/>
            <person name="Chen C.T."/>
            <person name="Chen Y.Y."/>
            <person name="Hsieh P.F."/>
            <person name="Hsu C.R."/>
            <person name="Wu M.C."/>
            <person name="Wang J.T."/>
        </authorList>
    </citation>
    <scope>NUCLEOTIDE SEQUENCE</scope>
    <source>
        <strain evidence="2">265</strain>
    </source>
</reference>
<dbReference type="AlphaFoldDB" id="A0A0P0YSR0"/>
<feature type="transmembrane region" description="Helical" evidence="1">
    <location>
        <begin position="216"/>
        <end position="234"/>
    </location>
</feature>
<name>A0A0P0YSR0_9ENTR</name>
<sequence>MALSIKKLNLNYALIIAFIVIILPQVILKPIGGDLSIVDIGAPLIIAYCMFRYQLRLPPPQKYLLVFIFYLLVSYLVMMLFGGIEYQESSPYLIRMVSLYAPIFLVPYLGNDETQFVKFGRVFVVISLIATVAIIFLYISGWTGVSAHQTTESDDGLKVNRLGGLPGESGAFAYNILFVFYMSLIVYLVAAKKWLIKIVSFGLTLVVLFLSFKYSLARVIVICAGAVIVCGYFFTSMSLIKKYFLFLMTFLICSSAIFFVSPDSLDLSKYRLSNVASTDMNSVSSGRVSHWIDAVTLYVESPFHVIFGVGHRMSVRFLGHAVENFFIQNLLDYGIVGTILFIMFLWVLLKPIIKDSRANNSISVAVLLVFTGIFLQWQFNDINTYYQTYPATLFFLSWWSQICRKRNVTDENG</sequence>
<feature type="transmembrane region" description="Helical" evidence="1">
    <location>
        <begin position="243"/>
        <end position="261"/>
    </location>
</feature>
<protein>
    <submittedName>
        <fullName evidence="2">O-antigen polymerase</fullName>
    </submittedName>
</protein>
<feature type="transmembrane region" description="Helical" evidence="1">
    <location>
        <begin position="12"/>
        <end position="28"/>
    </location>
</feature>
<reference evidence="2" key="1">
    <citation type="submission" date="2014-04" db="EMBL/GenBank/DDBJ databases">
        <authorList>
            <person name="Harrison E."/>
        </authorList>
    </citation>
    <scope>NUCLEOTIDE SEQUENCE</scope>
    <source>
        <strain evidence="2">265</strain>
    </source>
</reference>
<evidence type="ECO:0000256" key="1">
    <source>
        <dbReference type="SAM" id="Phobius"/>
    </source>
</evidence>
<feature type="transmembrane region" description="Helical" evidence="1">
    <location>
        <begin position="34"/>
        <end position="51"/>
    </location>
</feature>
<proteinExistence type="predicted"/>
<gene>
    <name evidence="2" type="primary">wzy</name>
</gene>
<evidence type="ECO:0000313" key="2">
    <source>
        <dbReference type="EMBL" id="BAT24271.1"/>
    </source>
</evidence>
<feature type="transmembrane region" description="Helical" evidence="1">
    <location>
        <begin position="194"/>
        <end position="210"/>
    </location>
</feature>
<dbReference type="EMBL" id="AB924604">
    <property type="protein sequence ID" value="BAT24271.1"/>
    <property type="molecule type" value="Genomic_DNA"/>
</dbReference>
<feature type="transmembrane region" description="Helical" evidence="1">
    <location>
        <begin position="171"/>
        <end position="189"/>
    </location>
</feature>
<feature type="transmembrane region" description="Helical" evidence="1">
    <location>
        <begin position="330"/>
        <end position="349"/>
    </location>
</feature>
<accession>A0A0P0YSR0</accession>
<keyword evidence="1" id="KW-0472">Membrane</keyword>
<feature type="transmembrane region" description="Helical" evidence="1">
    <location>
        <begin position="122"/>
        <end position="139"/>
    </location>
</feature>
<feature type="transmembrane region" description="Helical" evidence="1">
    <location>
        <begin position="361"/>
        <end position="379"/>
    </location>
</feature>
<keyword evidence="1" id="KW-1133">Transmembrane helix</keyword>
<feature type="transmembrane region" description="Helical" evidence="1">
    <location>
        <begin position="63"/>
        <end position="86"/>
    </location>
</feature>
<organism evidence="2">
    <name type="scientific">Klebsiella sp. 265(1)</name>
    <dbReference type="NCBI Taxonomy" id="1497836"/>
    <lineage>
        <taxon>Bacteria</taxon>
        <taxon>Pseudomonadati</taxon>
        <taxon>Pseudomonadota</taxon>
        <taxon>Gammaproteobacteria</taxon>
        <taxon>Enterobacterales</taxon>
        <taxon>Enterobacteriaceae</taxon>
        <taxon>Klebsiella/Raoultella group</taxon>
        <taxon>Klebsiella</taxon>
    </lineage>
</organism>